<name>A0A059KP09_9BURK</name>
<protein>
    <recommendedName>
        <fullName evidence="5">Glutathione S-transferase</fullName>
    </recommendedName>
</protein>
<dbReference type="Pfam" id="PF13409">
    <property type="entry name" value="GST_N_2"/>
    <property type="match status" value="1"/>
</dbReference>
<dbReference type="SFLD" id="SFLDG00358">
    <property type="entry name" value="Main_(cytGST)"/>
    <property type="match status" value="1"/>
</dbReference>
<dbReference type="eggNOG" id="COG0625">
    <property type="taxonomic scope" value="Bacteria"/>
</dbReference>
<feature type="domain" description="GST C-terminal" evidence="2">
    <location>
        <begin position="101"/>
        <end position="224"/>
    </location>
</feature>
<dbReference type="InterPro" id="IPR040079">
    <property type="entry name" value="Glutathione_S-Trfase"/>
</dbReference>
<accession>A0A059KP09</accession>
<dbReference type="Proteomes" id="UP000026714">
    <property type="component" value="Unassembled WGS sequence"/>
</dbReference>
<dbReference type="EMBL" id="AZRA01000039">
    <property type="protein sequence ID" value="KDB52858.1"/>
    <property type="molecule type" value="Genomic_DNA"/>
</dbReference>
<dbReference type="Gene3D" id="3.40.30.10">
    <property type="entry name" value="Glutaredoxin"/>
    <property type="match status" value="1"/>
</dbReference>
<dbReference type="SFLD" id="SFLDS00019">
    <property type="entry name" value="Glutathione_Transferase_(cytos"/>
    <property type="match status" value="1"/>
</dbReference>
<evidence type="ECO:0000313" key="3">
    <source>
        <dbReference type="EMBL" id="KDB52858.1"/>
    </source>
</evidence>
<keyword evidence="4" id="KW-1185">Reference proteome</keyword>
<dbReference type="AlphaFoldDB" id="A0A059KP09"/>
<dbReference type="PANTHER" id="PTHR44051">
    <property type="entry name" value="GLUTATHIONE S-TRANSFERASE-RELATED"/>
    <property type="match status" value="1"/>
</dbReference>
<feature type="domain" description="GST N-terminal" evidence="1">
    <location>
        <begin position="12"/>
        <end position="99"/>
    </location>
</feature>
<gene>
    <name evidence="3" type="ORF">X805_15920</name>
</gene>
<dbReference type="Gene3D" id="1.20.1050.10">
    <property type="match status" value="1"/>
</dbReference>
<dbReference type="InterPro" id="IPR010987">
    <property type="entry name" value="Glutathione-S-Trfase_C-like"/>
</dbReference>
<dbReference type="PROSITE" id="PS50405">
    <property type="entry name" value="GST_CTER"/>
    <property type="match status" value="1"/>
</dbReference>
<dbReference type="Pfam" id="PF13410">
    <property type="entry name" value="GST_C_2"/>
    <property type="match status" value="1"/>
</dbReference>
<dbReference type="InterPro" id="IPR036282">
    <property type="entry name" value="Glutathione-S-Trfase_C_sf"/>
</dbReference>
<dbReference type="STRING" id="34103.SAMN05421778_11331"/>
<evidence type="ECO:0000259" key="2">
    <source>
        <dbReference type="PROSITE" id="PS50405"/>
    </source>
</evidence>
<dbReference type="RefSeq" id="WP_051631776.1">
    <property type="nucleotide sequence ID" value="NZ_AZRA01000039.1"/>
</dbReference>
<dbReference type="SUPFAM" id="SSF52833">
    <property type="entry name" value="Thioredoxin-like"/>
    <property type="match status" value="1"/>
</dbReference>
<dbReference type="InterPro" id="IPR036249">
    <property type="entry name" value="Thioredoxin-like_sf"/>
</dbReference>
<dbReference type="InterPro" id="IPR004045">
    <property type="entry name" value="Glutathione_S-Trfase_N"/>
</dbReference>
<organism evidence="3 4">
    <name type="scientific">Sphaerotilus natans subsp. natans DSM 6575</name>
    <dbReference type="NCBI Taxonomy" id="1286631"/>
    <lineage>
        <taxon>Bacteria</taxon>
        <taxon>Pseudomonadati</taxon>
        <taxon>Pseudomonadota</taxon>
        <taxon>Betaproteobacteria</taxon>
        <taxon>Burkholderiales</taxon>
        <taxon>Sphaerotilaceae</taxon>
        <taxon>Sphaerotilus</taxon>
    </lineage>
</organism>
<evidence type="ECO:0000313" key="4">
    <source>
        <dbReference type="Proteomes" id="UP000026714"/>
    </source>
</evidence>
<comment type="caution">
    <text evidence="3">The sequence shown here is derived from an EMBL/GenBank/DDBJ whole genome shotgun (WGS) entry which is preliminary data.</text>
</comment>
<evidence type="ECO:0008006" key="5">
    <source>
        <dbReference type="Google" id="ProtNLM"/>
    </source>
</evidence>
<evidence type="ECO:0000259" key="1">
    <source>
        <dbReference type="PROSITE" id="PS50404"/>
    </source>
</evidence>
<dbReference type="SUPFAM" id="SSF47616">
    <property type="entry name" value="GST C-terminal domain-like"/>
    <property type="match status" value="1"/>
</dbReference>
<sequence length="224" mass="24054">MSTGASGGVQAASHTLYITAGSGNSYKPVQVLAQRGAGTPAVHCHLQPIDVLGGETRRPGFLAINPRGQVPFLLTDRGERLGESNAIAWYLAEGSALIPAAPLHRAQAIQWMIFEQTALEPNISPARFFSTLVPALREANAARFPGWLDAGHAGLALLDAHLAEREFLCDSGYGIADIAVFGYTHLAREGGFDLDRHPAVLRWIERVRSQPGHRPVADLLQPLA</sequence>
<dbReference type="PROSITE" id="PS50404">
    <property type="entry name" value="GST_NTER"/>
    <property type="match status" value="1"/>
</dbReference>
<proteinExistence type="predicted"/>
<dbReference type="PANTHER" id="PTHR44051:SF2">
    <property type="entry name" value="HYPOTHETICAL GLUTATHIONE S-TRANSFERASE LIKE PROTEIN"/>
    <property type="match status" value="1"/>
</dbReference>
<reference evidence="3 4" key="1">
    <citation type="journal article" date="2014" name="FEMS Microbiol. Ecol.">
        <title>Sphaerotilus natans encrusted with nanoball-shaped Fe(III) oxide minerals formed by nitrate-reducing mixotrophic Fe(II) oxidation.</title>
        <authorList>
            <person name="Park S."/>
            <person name="Kim D.H."/>
            <person name="Lee J.H."/>
            <person name="Hur H.G."/>
        </authorList>
    </citation>
    <scope>NUCLEOTIDE SEQUENCE [LARGE SCALE GENOMIC DNA]</scope>
    <source>
        <strain evidence="3 4">DSM 6575</strain>
    </source>
</reference>